<protein>
    <submittedName>
        <fullName evidence="1">Uncharacterized protein</fullName>
    </submittedName>
</protein>
<feature type="non-terminal residue" evidence="1">
    <location>
        <position position="39"/>
    </location>
</feature>
<name>A0A382RQT7_9ZZZZ</name>
<reference evidence="1" key="1">
    <citation type="submission" date="2018-05" db="EMBL/GenBank/DDBJ databases">
        <authorList>
            <person name="Lanie J.A."/>
            <person name="Ng W.-L."/>
            <person name="Kazmierczak K.M."/>
            <person name="Andrzejewski T.M."/>
            <person name="Davidsen T.M."/>
            <person name="Wayne K.J."/>
            <person name="Tettelin H."/>
            <person name="Glass J.I."/>
            <person name="Rusch D."/>
            <person name="Podicherti R."/>
            <person name="Tsui H.-C.T."/>
            <person name="Winkler M.E."/>
        </authorList>
    </citation>
    <scope>NUCLEOTIDE SEQUENCE</scope>
</reference>
<dbReference type="AlphaFoldDB" id="A0A382RQT7"/>
<proteinExistence type="predicted"/>
<dbReference type="EMBL" id="UINC01123383">
    <property type="protein sequence ID" value="SVC99820.1"/>
    <property type="molecule type" value="Genomic_DNA"/>
</dbReference>
<organism evidence="1">
    <name type="scientific">marine metagenome</name>
    <dbReference type="NCBI Taxonomy" id="408172"/>
    <lineage>
        <taxon>unclassified sequences</taxon>
        <taxon>metagenomes</taxon>
        <taxon>ecological metagenomes</taxon>
    </lineage>
</organism>
<evidence type="ECO:0000313" key="1">
    <source>
        <dbReference type="EMBL" id="SVC99820.1"/>
    </source>
</evidence>
<sequence>MLEFFGSFINFVGRIVTDFGVSFFHEPGAFFEKAIEAPF</sequence>
<gene>
    <name evidence="1" type="ORF">METZ01_LOCUS352674</name>
</gene>
<accession>A0A382RQT7</accession>